<feature type="chain" id="PRO_5032871886" evidence="1">
    <location>
        <begin position="30"/>
        <end position="437"/>
    </location>
</feature>
<evidence type="ECO:0000313" key="2">
    <source>
        <dbReference type="EMBL" id="MBB6070477.1"/>
    </source>
</evidence>
<sequence length="437" mass="45779">MTASVLTRPSRTLPAGARLIALAPGAAYAVRVLASAAAGAALGTLASDGVDPSQRIVSGAAALADGIVAHALDAPGAPSGDALRTSAQEVARLLDSMRIRLPHSAAEMMPSTDDPPLALAQEWLQEAALERHAHALMLLIHPRYAIVLGVRALHPAEALGRAAERVLAAAEAWAAHDELLEMETEAAYWLGERWSQAADDESERAARSITRRMEWAFAERPTLAAGQPILRLLLDAPESAHWPASRRAAAEALVASIPGAWRVVRRTGDETADVVSLLDGRELVIRDPYGEALPGRVLMGRALPSAGGEYVFALSTELVAECSPGDLRGLTADVRAFAGTAHLPTALAVEATIADGLFGARIPRPVPPAEDADDALARIDEAGDLLLRRGVAQRLDASASDASPGTTLDLLAIPDDPAVGAWMRALADAAHAVSRHR</sequence>
<evidence type="ECO:0000313" key="3">
    <source>
        <dbReference type="Proteomes" id="UP000582837"/>
    </source>
</evidence>
<dbReference type="RefSeq" id="WP_170034288.1">
    <property type="nucleotide sequence ID" value="NZ_JABDTL010000001.1"/>
</dbReference>
<dbReference type="EMBL" id="JACHIA010000005">
    <property type="protein sequence ID" value="MBB6070477.1"/>
    <property type="molecule type" value="Genomic_DNA"/>
</dbReference>
<reference evidence="2 3" key="1">
    <citation type="submission" date="2020-08" db="EMBL/GenBank/DDBJ databases">
        <title>Genomic Encyclopedia of Type Strains, Phase IV (KMG-IV): sequencing the most valuable type-strain genomes for metagenomic binning, comparative biology and taxonomic classification.</title>
        <authorList>
            <person name="Goeker M."/>
        </authorList>
    </citation>
    <scope>NUCLEOTIDE SEQUENCE [LARGE SCALE GENOMIC DNA]</scope>
    <source>
        <strain evidence="2 3">DSM 29007</strain>
    </source>
</reference>
<comment type="caution">
    <text evidence="2">The sequence shown here is derived from an EMBL/GenBank/DDBJ whole genome shotgun (WGS) entry which is preliminary data.</text>
</comment>
<dbReference type="AlphaFoldDB" id="A0A841GXK3"/>
<name>A0A841GXK3_9BACT</name>
<dbReference type="Proteomes" id="UP000582837">
    <property type="component" value="Unassembled WGS sequence"/>
</dbReference>
<keyword evidence="1" id="KW-0732">Signal</keyword>
<protein>
    <submittedName>
        <fullName evidence="2">Uncharacterized protein</fullName>
    </submittedName>
</protein>
<gene>
    <name evidence="2" type="ORF">HNQ61_002098</name>
</gene>
<feature type="signal peptide" evidence="1">
    <location>
        <begin position="1"/>
        <end position="29"/>
    </location>
</feature>
<keyword evidence="3" id="KW-1185">Reference proteome</keyword>
<organism evidence="2 3">
    <name type="scientific">Longimicrobium terrae</name>
    <dbReference type="NCBI Taxonomy" id="1639882"/>
    <lineage>
        <taxon>Bacteria</taxon>
        <taxon>Pseudomonadati</taxon>
        <taxon>Gemmatimonadota</taxon>
        <taxon>Longimicrobiia</taxon>
        <taxon>Longimicrobiales</taxon>
        <taxon>Longimicrobiaceae</taxon>
        <taxon>Longimicrobium</taxon>
    </lineage>
</organism>
<evidence type="ECO:0000256" key="1">
    <source>
        <dbReference type="SAM" id="SignalP"/>
    </source>
</evidence>
<proteinExistence type="predicted"/>
<accession>A0A841GXK3</accession>